<protein>
    <submittedName>
        <fullName evidence="1">Uncharacterized protein</fullName>
    </submittedName>
</protein>
<sequence length="214" mass="23919">SNKFLHFSVSPADVSNFHIISIKYCFVFLSRAKSSKLEFLKGFQPQAEGQQLRILLHGPPGAGKSSFINSVNSVLQGKVIRIAPVNNAAQASFTKKNTSYRIKKPNEESFYPFVLNDTMSLKTKSSRRVRRVHVKDMKKAMKGHIKDGYTFNPECSLSKSDGYYNTSPNADDKAHILVCVIDATSELRNDVIETIQDIRDDATDLGETTHSSFP</sequence>
<dbReference type="STRING" id="28743.ENSCVAP00000027926"/>
<dbReference type="PANTHER" id="PTHR14241">
    <property type="entry name" value="INTERFERON-INDUCED PROTEIN 44"/>
    <property type="match status" value="1"/>
</dbReference>
<organism evidence="1 2">
    <name type="scientific">Cyprinodon variegatus</name>
    <name type="common">Sheepshead minnow</name>
    <dbReference type="NCBI Taxonomy" id="28743"/>
    <lineage>
        <taxon>Eukaryota</taxon>
        <taxon>Metazoa</taxon>
        <taxon>Chordata</taxon>
        <taxon>Craniata</taxon>
        <taxon>Vertebrata</taxon>
        <taxon>Euteleostomi</taxon>
        <taxon>Actinopterygii</taxon>
        <taxon>Neopterygii</taxon>
        <taxon>Teleostei</taxon>
        <taxon>Neoteleostei</taxon>
        <taxon>Acanthomorphata</taxon>
        <taxon>Ovalentaria</taxon>
        <taxon>Atherinomorphae</taxon>
        <taxon>Cyprinodontiformes</taxon>
        <taxon>Cyprinodontidae</taxon>
        <taxon>Cyprinodon</taxon>
    </lineage>
</organism>
<dbReference type="OMA" id="DANTMSM"/>
<keyword evidence="2" id="KW-1185">Reference proteome</keyword>
<reference evidence="1" key="2">
    <citation type="submission" date="2025-09" db="UniProtKB">
        <authorList>
            <consortium name="Ensembl"/>
        </authorList>
    </citation>
    <scope>IDENTIFICATION</scope>
</reference>
<accession>A0A3Q2E6U8</accession>
<evidence type="ECO:0000313" key="1">
    <source>
        <dbReference type="Ensembl" id="ENSCVAP00000027926.1"/>
    </source>
</evidence>
<dbReference type="GO" id="GO:0006955">
    <property type="term" value="P:immune response"/>
    <property type="evidence" value="ECO:0007669"/>
    <property type="project" value="TreeGrafter"/>
</dbReference>
<evidence type="ECO:0000313" key="2">
    <source>
        <dbReference type="Proteomes" id="UP000265020"/>
    </source>
</evidence>
<dbReference type="Ensembl" id="ENSCVAT00000019451.1">
    <property type="protein sequence ID" value="ENSCVAP00000027926.1"/>
    <property type="gene ID" value="ENSCVAG00000014640.1"/>
</dbReference>
<dbReference type="AlphaFoldDB" id="A0A3Q2E6U8"/>
<reference evidence="1" key="1">
    <citation type="submission" date="2025-08" db="UniProtKB">
        <authorList>
            <consortium name="Ensembl"/>
        </authorList>
    </citation>
    <scope>IDENTIFICATION</scope>
</reference>
<dbReference type="Proteomes" id="UP000265020">
    <property type="component" value="Unassembled WGS sequence"/>
</dbReference>
<dbReference type="SUPFAM" id="SSF52540">
    <property type="entry name" value="P-loop containing nucleoside triphosphate hydrolases"/>
    <property type="match status" value="1"/>
</dbReference>
<name>A0A3Q2E6U8_CYPVA</name>
<dbReference type="InterPro" id="IPR027417">
    <property type="entry name" value="P-loop_NTPase"/>
</dbReference>
<dbReference type="GeneTree" id="ENSGT00940000160560"/>
<dbReference type="PANTHER" id="PTHR14241:SF1">
    <property type="entry name" value="INTERFERON-INDUCED PROTEIN 44-RELATED"/>
    <property type="match status" value="1"/>
</dbReference>
<dbReference type="Gene3D" id="3.40.50.300">
    <property type="entry name" value="P-loop containing nucleotide triphosphate hydrolases"/>
    <property type="match status" value="1"/>
</dbReference>
<proteinExistence type="predicted"/>